<dbReference type="Proteomes" id="UP000054698">
    <property type="component" value="Unassembled WGS sequence"/>
</dbReference>
<gene>
    <name evidence="1" type="ORF">Lfee_2005</name>
    <name evidence="2" type="ORF">NCTC12022_01723</name>
</gene>
<dbReference type="STRING" id="453.Lfee_2005"/>
<dbReference type="AlphaFoldDB" id="A0A0W0TKS1"/>
<reference evidence="2 4" key="2">
    <citation type="submission" date="2018-06" db="EMBL/GenBank/DDBJ databases">
        <authorList>
            <consortium name="Pathogen Informatics"/>
            <person name="Doyle S."/>
        </authorList>
    </citation>
    <scope>NUCLEOTIDE SEQUENCE [LARGE SCALE GENOMIC DNA]</scope>
    <source>
        <strain evidence="2 4">NCTC12022</strain>
    </source>
</reference>
<evidence type="ECO:0000313" key="4">
    <source>
        <dbReference type="Proteomes" id="UP000251942"/>
    </source>
</evidence>
<dbReference type="PATRIC" id="fig|453.4.peg.2196"/>
<accession>A0A0W0TKS1</accession>
<proteinExistence type="predicted"/>
<dbReference type="Proteomes" id="UP000251942">
    <property type="component" value="Unassembled WGS sequence"/>
</dbReference>
<dbReference type="EMBL" id="LNYB01000081">
    <property type="protein sequence ID" value="KTC96207.1"/>
    <property type="molecule type" value="Genomic_DNA"/>
</dbReference>
<keyword evidence="3" id="KW-1185">Reference proteome</keyword>
<dbReference type="EMBL" id="UASS01000014">
    <property type="protein sequence ID" value="SPX60985.1"/>
    <property type="molecule type" value="Genomic_DNA"/>
</dbReference>
<evidence type="ECO:0000313" key="1">
    <source>
        <dbReference type="EMBL" id="KTC96207.1"/>
    </source>
</evidence>
<name>A0A0W0TKS1_9GAMM</name>
<evidence type="ECO:0000313" key="2">
    <source>
        <dbReference type="EMBL" id="SPX60985.1"/>
    </source>
</evidence>
<organism evidence="1 3">
    <name type="scientific">Legionella feeleii</name>
    <dbReference type="NCBI Taxonomy" id="453"/>
    <lineage>
        <taxon>Bacteria</taxon>
        <taxon>Pseudomonadati</taxon>
        <taxon>Pseudomonadota</taxon>
        <taxon>Gammaproteobacteria</taxon>
        <taxon>Legionellales</taxon>
        <taxon>Legionellaceae</taxon>
        <taxon>Legionella</taxon>
    </lineage>
</organism>
<reference evidence="1 3" key="1">
    <citation type="submission" date="2015-11" db="EMBL/GenBank/DDBJ databases">
        <title>Genomic analysis of 38 Legionella species identifies large and diverse effector repertoires.</title>
        <authorList>
            <person name="Burstein D."/>
            <person name="Amaro F."/>
            <person name="Zusman T."/>
            <person name="Lifshitz Z."/>
            <person name="Cohen O."/>
            <person name="Gilbert J.A."/>
            <person name="Pupko T."/>
            <person name="Shuman H.A."/>
            <person name="Segal G."/>
        </authorList>
    </citation>
    <scope>NUCLEOTIDE SEQUENCE [LARGE SCALE GENOMIC DNA]</scope>
    <source>
        <strain evidence="1 3">WO-44C</strain>
    </source>
</reference>
<protein>
    <submittedName>
        <fullName evidence="2">Uncharacterized conserved protein</fullName>
    </submittedName>
</protein>
<dbReference type="OrthoDB" id="278697at2"/>
<dbReference type="RefSeq" id="WP_058446407.1">
    <property type="nucleotide sequence ID" value="NZ_CAAAHT010000011.1"/>
</dbReference>
<evidence type="ECO:0000313" key="3">
    <source>
        <dbReference type="Proteomes" id="UP000054698"/>
    </source>
</evidence>
<sequence length="163" mass="19930">MLQNKFKTDALFDLLPHKMEEYFYRKLVGESQEEIRVKLIEFLKFCLLYPQAKCNIPFNDEIDEIWHLWILQTRQYQELMDKLPTKTFIHHTSNEYTTDEEIFDQKKEVNMQVSFLVSYVYNFGEFTEETVHFWPMANKLYYKHDNDMNKLNLFLRELAVNYA</sequence>